<dbReference type="AlphaFoldDB" id="A0A146JYR8"/>
<organism evidence="3">
    <name type="scientific">Trepomonas sp. PC1</name>
    <dbReference type="NCBI Taxonomy" id="1076344"/>
    <lineage>
        <taxon>Eukaryota</taxon>
        <taxon>Metamonada</taxon>
        <taxon>Diplomonadida</taxon>
        <taxon>Hexamitidae</taxon>
        <taxon>Hexamitinae</taxon>
        <taxon>Trepomonas</taxon>
    </lineage>
</organism>
<evidence type="ECO:0000313" key="3">
    <source>
        <dbReference type="EMBL" id="JAP88865.1"/>
    </source>
</evidence>
<feature type="region of interest" description="Disordered" evidence="2">
    <location>
        <begin position="195"/>
        <end position="240"/>
    </location>
</feature>
<reference evidence="3" key="1">
    <citation type="submission" date="2015-07" db="EMBL/GenBank/DDBJ databases">
        <title>Adaptation to a free-living lifestyle via gene acquisitions in the diplomonad Trepomonas sp. PC1.</title>
        <authorList>
            <person name="Xu F."/>
            <person name="Jerlstrom-Hultqvist J."/>
            <person name="Kolisko M."/>
            <person name="Simpson A.G.B."/>
            <person name="Roger A.J."/>
            <person name="Svard S.G."/>
            <person name="Andersson J.O."/>
        </authorList>
    </citation>
    <scope>NUCLEOTIDE SEQUENCE</scope>
    <source>
        <strain evidence="3">PC1</strain>
    </source>
</reference>
<name>A0A146JYR8_9EUKA</name>
<feature type="non-terminal residue" evidence="3">
    <location>
        <position position="332"/>
    </location>
</feature>
<evidence type="ECO:0000256" key="2">
    <source>
        <dbReference type="SAM" id="MobiDB-lite"/>
    </source>
</evidence>
<gene>
    <name evidence="3" type="ORF">TPC1_31640</name>
</gene>
<protein>
    <submittedName>
        <fullName evidence="3">Uncharacterized protein</fullName>
    </submittedName>
</protein>
<keyword evidence="1" id="KW-0175">Coiled coil</keyword>
<dbReference type="EMBL" id="GDID01007741">
    <property type="protein sequence ID" value="JAP88865.1"/>
    <property type="molecule type" value="Transcribed_RNA"/>
</dbReference>
<feature type="coiled-coil region" evidence="1">
    <location>
        <begin position="37"/>
        <end position="87"/>
    </location>
</feature>
<feature type="compositionally biased region" description="Basic and acidic residues" evidence="2">
    <location>
        <begin position="196"/>
        <end position="205"/>
    </location>
</feature>
<proteinExistence type="predicted"/>
<accession>A0A146JYR8</accession>
<feature type="non-terminal residue" evidence="3">
    <location>
        <position position="1"/>
    </location>
</feature>
<sequence>RIDMEYDSFGNYIPRRQREQPLKEKMLNYERDVNEQIDKIYNEQQSIQNEYQKQQKQKLQQKIDEQEKEVEKQVVTHQQNIKETKEHEMLMKLTDQLIEQNKFLMNLVQQNVTLSKSPTDRFFTPPKCESVVRLPVQQPSGLQKIQDYDVEMNTTDQFPQMGQIINEIHNEQQEQEQQEQPKKQNSEPEIEIEDQFDLKESRNEAVEDQNQLAEKEPEPRRMSEEHQAVPTNLPPLKKHSLSESESFVAALPRIEKQNSFLKPKTPRIICDDGPVEKIYASQSFLMENAKKSMMNSEISIELPHEKAKKEEIDLEISQKKVVQRAKAFTWDD</sequence>
<evidence type="ECO:0000256" key="1">
    <source>
        <dbReference type="SAM" id="Coils"/>
    </source>
</evidence>
<feature type="compositionally biased region" description="Basic and acidic residues" evidence="2">
    <location>
        <begin position="213"/>
        <end position="227"/>
    </location>
</feature>